<dbReference type="InterPro" id="IPR044862">
    <property type="entry name" value="Pro_4_hyd_alph_FE2OG_OXY"/>
</dbReference>
<keyword evidence="4" id="KW-0862">Zinc</keyword>
<dbReference type="eggNOG" id="KOG3710">
    <property type="taxonomic scope" value="Eukaryota"/>
</dbReference>
<feature type="domain" description="Fe2OG dioxygenase" evidence="13">
    <location>
        <begin position="203"/>
        <end position="301"/>
    </location>
</feature>
<dbReference type="InterPro" id="IPR005123">
    <property type="entry name" value="Oxoglu/Fe-dep_dioxygenase_dom"/>
</dbReference>
<dbReference type="AlphaFoldDB" id="H2YBV3"/>
<keyword evidence="7" id="KW-0560">Oxidoreductase</keyword>
<evidence type="ECO:0000313" key="15">
    <source>
        <dbReference type="Proteomes" id="UP000007875"/>
    </source>
</evidence>
<evidence type="ECO:0000256" key="5">
    <source>
        <dbReference type="ARBA" id="ARBA00022896"/>
    </source>
</evidence>
<dbReference type="GO" id="GO:0031418">
    <property type="term" value="F:L-ascorbic acid binding"/>
    <property type="evidence" value="ECO:0007669"/>
    <property type="project" value="UniProtKB-KW"/>
</dbReference>
<evidence type="ECO:0000259" key="12">
    <source>
        <dbReference type="PROSITE" id="PS50865"/>
    </source>
</evidence>
<feature type="domain" description="MYND-type" evidence="12">
    <location>
        <begin position="1"/>
        <end position="32"/>
    </location>
</feature>
<evidence type="ECO:0000256" key="10">
    <source>
        <dbReference type="ARBA" id="ARBA00049134"/>
    </source>
</evidence>
<evidence type="ECO:0000256" key="8">
    <source>
        <dbReference type="ARBA" id="ARBA00023004"/>
    </source>
</evidence>
<dbReference type="PROSITE" id="PS50865">
    <property type="entry name" value="ZF_MYND_2"/>
    <property type="match status" value="1"/>
</dbReference>
<protein>
    <recommendedName>
        <fullName evidence="9">hypoxia-inducible factor-proline dioxygenase</fullName>
        <ecNumber evidence="9">1.14.11.29</ecNumber>
    </recommendedName>
</protein>
<keyword evidence="8" id="KW-0408">Iron</keyword>
<reference evidence="14" key="3">
    <citation type="submission" date="2025-09" db="UniProtKB">
        <authorList>
            <consortium name="Ensembl"/>
        </authorList>
    </citation>
    <scope>IDENTIFICATION</scope>
</reference>
<keyword evidence="6" id="KW-0223">Dioxygenase</keyword>
<name>H2YBV3_CIOSA</name>
<dbReference type="InterPro" id="IPR006620">
    <property type="entry name" value="Pro_4_hyd_alph"/>
</dbReference>
<evidence type="ECO:0000256" key="9">
    <source>
        <dbReference type="ARBA" id="ARBA00039004"/>
    </source>
</evidence>
<dbReference type="GeneTree" id="ENSGT00940000155704"/>
<dbReference type="STRING" id="51511.ENSCSAVP00000002801"/>
<keyword evidence="3 11" id="KW-0863">Zinc-finger</keyword>
<dbReference type="Ensembl" id="ENSCSAVT00000002845.1">
    <property type="protein sequence ID" value="ENSCSAVP00000002801.1"/>
    <property type="gene ID" value="ENSCSAVG00000001663.1"/>
</dbReference>
<dbReference type="InParanoid" id="H2YBV3"/>
<keyword evidence="2" id="KW-0479">Metal-binding</keyword>
<dbReference type="FunCoup" id="H2YBV3">
    <property type="interactions" value="62"/>
</dbReference>
<evidence type="ECO:0000256" key="3">
    <source>
        <dbReference type="ARBA" id="ARBA00022771"/>
    </source>
</evidence>
<evidence type="ECO:0000259" key="13">
    <source>
        <dbReference type="PROSITE" id="PS51471"/>
    </source>
</evidence>
<evidence type="ECO:0000256" key="4">
    <source>
        <dbReference type="ARBA" id="ARBA00022833"/>
    </source>
</evidence>
<keyword evidence="15" id="KW-1185">Reference proteome</keyword>
<comment type="cofactor">
    <cofactor evidence="1">
        <name>L-ascorbate</name>
        <dbReference type="ChEBI" id="CHEBI:38290"/>
    </cofactor>
</comment>
<dbReference type="GO" id="GO:0160082">
    <property type="term" value="F:hypoxia-inducible factor-proline dioxygenase activity"/>
    <property type="evidence" value="ECO:0007669"/>
    <property type="project" value="UniProtKB-EC"/>
</dbReference>
<dbReference type="SMART" id="SM00702">
    <property type="entry name" value="P4Hc"/>
    <property type="match status" value="1"/>
</dbReference>
<dbReference type="Proteomes" id="UP000007875">
    <property type="component" value="Unassembled WGS sequence"/>
</dbReference>
<evidence type="ECO:0000256" key="2">
    <source>
        <dbReference type="ARBA" id="ARBA00022723"/>
    </source>
</evidence>
<reference evidence="15" key="1">
    <citation type="submission" date="2003-08" db="EMBL/GenBank/DDBJ databases">
        <authorList>
            <person name="Birren B."/>
            <person name="Nusbaum C."/>
            <person name="Abebe A."/>
            <person name="Abouelleil A."/>
            <person name="Adekoya E."/>
            <person name="Ait-zahra M."/>
            <person name="Allen N."/>
            <person name="Allen T."/>
            <person name="An P."/>
            <person name="Anderson M."/>
            <person name="Anderson S."/>
            <person name="Arachchi H."/>
            <person name="Armbruster J."/>
            <person name="Bachantsang P."/>
            <person name="Baldwin J."/>
            <person name="Barry A."/>
            <person name="Bayul T."/>
            <person name="Blitshsteyn B."/>
            <person name="Bloom T."/>
            <person name="Blye J."/>
            <person name="Boguslavskiy L."/>
            <person name="Borowsky M."/>
            <person name="Boukhgalter B."/>
            <person name="Brunache A."/>
            <person name="Butler J."/>
            <person name="Calixte N."/>
            <person name="Calvo S."/>
            <person name="Camarata J."/>
            <person name="Campo K."/>
            <person name="Chang J."/>
            <person name="Cheshatsang Y."/>
            <person name="Citroen M."/>
            <person name="Collymore A."/>
            <person name="Considine T."/>
            <person name="Cook A."/>
            <person name="Cooke P."/>
            <person name="Corum B."/>
            <person name="Cuomo C."/>
            <person name="David R."/>
            <person name="Dawoe T."/>
            <person name="Degray S."/>
            <person name="Dodge S."/>
            <person name="Dooley K."/>
            <person name="Dorje P."/>
            <person name="Dorjee K."/>
            <person name="Dorris L."/>
            <person name="Duffey N."/>
            <person name="Dupes A."/>
            <person name="Elkins T."/>
            <person name="Engels R."/>
            <person name="Erickson J."/>
            <person name="Farina A."/>
            <person name="Faro S."/>
            <person name="Ferreira P."/>
            <person name="Fischer H."/>
            <person name="Fitzgerald M."/>
            <person name="Foley K."/>
            <person name="Gage D."/>
            <person name="Galagan J."/>
            <person name="Gearin G."/>
            <person name="Gnerre S."/>
            <person name="Gnirke A."/>
            <person name="Goyette A."/>
            <person name="Graham J."/>
            <person name="Grandbois E."/>
            <person name="Gyaltsen K."/>
            <person name="Hafez N."/>
            <person name="Hagopian D."/>
            <person name="Hagos B."/>
            <person name="Hall J."/>
            <person name="Hatcher B."/>
            <person name="Heller A."/>
            <person name="Higgins H."/>
            <person name="Honan T."/>
            <person name="Horn A."/>
            <person name="Houde N."/>
            <person name="Hughes L."/>
            <person name="Hulme W."/>
            <person name="Husby E."/>
            <person name="Iliev I."/>
            <person name="Jaffe D."/>
            <person name="Jones C."/>
            <person name="Kamal M."/>
            <person name="Kamat A."/>
            <person name="Kamvysselis M."/>
            <person name="Karlsson E."/>
            <person name="Kells C."/>
            <person name="Kieu A."/>
            <person name="Kisner P."/>
            <person name="Kodira C."/>
            <person name="Kulbokas E."/>
            <person name="Labutti K."/>
            <person name="Lama D."/>
            <person name="Landers T."/>
            <person name="Leger J."/>
            <person name="Levine S."/>
            <person name="Lewis D."/>
            <person name="Lewis T."/>
            <person name="Lindblad-toh K."/>
            <person name="Liu X."/>
            <person name="Lokyitsang T."/>
            <person name="Lokyitsang Y."/>
            <person name="Lucien O."/>
            <person name="Lui A."/>
            <person name="Ma L.J."/>
            <person name="Mabbitt R."/>
            <person name="Macdonald J."/>
            <person name="Maclean C."/>
            <person name="Major J."/>
            <person name="Manning J."/>
            <person name="Marabella R."/>
            <person name="Maru K."/>
            <person name="Matthews C."/>
            <person name="Mauceli E."/>
            <person name="Mccarthy M."/>
            <person name="Mcdonough S."/>
            <person name="Mcghee T."/>
            <person name="Meldrim J."/>
            <person name="Meneus L."/>
            <person name="Mesirov J."/>
            <person name="Mihalev A."/>
            <person name="Mihova T."/>
            <person name="Mikkelsen T."/>
            <person name="Mlenga V."/>
            <person name="Moru K."/>
            <person name="Mozes J."/>
            <person name="Mulrain L."/>
            <person name="Munson G."/>
            <person name="Naylor J."/>
            <person name="Newes C."/>
            <person name="Nguyen C."/>
            <person name="Nguyen N."/>
            <person name="Nguyen T."/>
            <person name="Nicol R."/>
            <person name="Nielsen C."/>
            <person name="Nizzari M."/>
            <person name="Norbu C."/>
            <person name="Norbu N."/>
            <person name="O'donnell P."/>
            <person name="Okoawo O."/>
            <person name="O'leary S."/>
            <person name="Omotosho B."/>
            <person name="O'neill K."/>
            <person name="Osman S."/>
            <person name="Parker S."/>
            <person name="Perrin D."/>
            <person name="Phunkhang P."/>
            <person name="Piqani B."/>
            <person name="Purcell S."/>
            <person name="Rachupka T."/>
            <person name="Ramasamy U."/>
            <person name="Rameau R."/>
            <person name="Ray V."/>
            <person name="Raymond C."/>
            <person name="Retta R."/>
            <person name="Richardson S."/>
            <person name="Rise C."/>
            <person name="Rodriguez J."/>
            <person name="Rogers J."/>
            <person name="Rogov P."/>
            <person name="Rutman M."/>
            <person name="Schupbach R."/>
            <person name="Seaman C."/>
            <person name="Settipalli S."/>
            <person name="Sharpe T."/>
            <person name="Sheridan J."/>
            <person name="Sherpa N."/>
            <person name="Shi J."/>
            <person name="Smirnov S."/>
            <person name="Smith C."/>
            <person name="Sougnez C."/>
            <person name="Spencer B."/>
            <person name="Stalker J."/>
            <person name="Stange-thomann N."/>
            <person name="Stavropoulos S."/>
            <person name="Stetson K."/>
            <person name="Stone C."/>
            <person name="Stone S."/>
            <person name="Stubbs M."/>
            <person name="Talamas J."/>
            <person name="Tchuinga P."/>
            <person name="Tenzing P."/>
            <person name="Tesfaye S."/>
            <person name="Theodore J."/>
            <person name="Thoulutsang Y."/>
            <person name="Topham K."/>
            <person name="Towey S."/>
            <person name="Tsamla T."/>
            <person name="Tsomo N."/>
            <person name="Vallee D."/>
            <person name="Vassiliev H."/>
            <person name="Venkataraman V."/>
            <person name="Vinson J."/>
            <person name="Vo A."/>
            <person name="Wade C."/>
            <person name="Wang S."/>
            <person name="Wangchuk T."/>
            <person name="Wangdi T."/>
            <person name="Whittaker C."/>
            <person name="Wilkinson J."/>
            <person name="Wu Y."/>
            <person name="Wyman D."/>
            <person name="Yadav S."/>
            <person name="Yang S."/>
            <person name="Yang X."/>
            <person name="Yeager S."/>
            <person name="Yee E."/>
            <person name="Young G."/>
            <person name="Zainoun J."/>
            <person name="Zembeck L."/>
            <person name="Zimmer A."/>
            <person name="Zody M."/>
            <person name="Lander E."/>
        </authorList>
    </citation>
    <scope>NUCLEOTIDE SEQUENCE [LARGE SCALE GENOMIC DNA]</scope>
</reference>
<evidence type="ECO:0000256" key="11">
    <source>
        <dbReference type="PROSITE-ProRule" id="PRU00134"/>
    </source>
</evidence>
<dbReference type="InterPro" id="IPR051559">
    <property type="entry name" value="HIF_prolyl_hydroxylases"/>
</dbReference>
<dbReference type="OMA" id="WPNELDE"/>
<accession>H2YBV3</accession>
<dbReference type="Pfam" id="PF13640">
    <property type="entry name" value="2OG-FeII_Oxy_3"/>
    <property type="match status" value="1"/>
</dbReference>
<evidence type="ECO:0000256" key="6">
    <source>
        <dbReference type="ARBA" id="ARBA00022964"/>
    </source>
</evidence>
<evidence type="ECO:0000313" key="14">
    <source>
        <dbReference type="Ensembl" id="ENSCSAVP00000002801.1"/>
    </source>
</evidence>
<dbReference type="GO" id="GO:0008198">
    <property type="term" value="F:ferrous iron binding"/>
    <property type="evidence" value="ECO:0007669"/>
    <property type="project" value="TreeGrafter"/>
</dbReference>
<dbReference type="InterPro" id="IPR002893">
    <property type="entry name" value="Znf_MYND"/>
</dbReference>
<dbReference type="SUPFAM" id="SSF51197">
    <property type="entry name" value="Clavaminate synthase-like"/>
    <property type="match status" value="1"/>
</dbReference>
<dbReference type="SUPFAM" id="SSF144232">
    <property type="entry name" value="HIT/MYND zinc finger-like"/>
    <property type="match status" value="1"/>
</dbReference>
<dbReference type="Pfam" id="PF01753">
    <property type="entry name" value="zf-MYND"/>
    <property type="match status" value="1"/>
</dbReference>
<evidence type="ECO:0000256" key="1">
    <source>
        <dbReference type="ARBA" id="ARBA00001961"/>
    </source>
</evidence>
<dbReference type="GO" id="GO:0071456">
    <property type="term" value="P:cellular response to hypoxia"/>
    <property type="evidence" value="ECO:0007669"/>
    <property type="project" value="TreeGrafter"/>
</dbReference>
<dbReference type="Gene3D" id="6.10.140.2220">
    <property type="match status" value="1"/>
</dbReference>
<comment type="catalytic activity">
    <reaction evidence="10">
        <text>L-prolyl-[hypoxia-inducible factor alpha subunit] + 2-oxoglutarate + O2 = trans-4-hydroxy-L-prolyl-[hypoxia-inducible factor alpha subunit] + succinate + CO2</text>
        <dbReference type="Rhea" id="RHEA:48400"/>
        <dbReference type="Rhea" id="RHEA-COMP:12093"/>
        <dbReference type="Rhea" id="RHEA-COMP:12094"/>
        <dbReference type="ChEBI" id="CHEBI:15379"/>
        <dbReference type="ChEBI" id="CHEBI:16526"/>
        <dbReference type="ChEBI" id="CHEBI:16810"/>
        <dbReference type="ChEBI" id="CHEBI:30031"/>
        <dbReference type="ChEBI" id="CHEBI:50342"/>
        <dbReference type="ChEBI" id="CHEBI:61965"/>
        <dbReference type="EC" id="1.14.11.29"/>
    </reaction>
</comment>
<sequence length="315" mass="36388">LENLKSCARCHNTWYCGREHQRSDWKKHKVVCKSKTPTNQTTNKMAEEITKETGKLQIVTVKRQTLQVDNAKQPTNPQWAAANSVTMETFGADELNEKDRKMGDNIWKSMQQHGLCMLDNFLPEEQAEQVLADVTRLYRLEDCFTDGEIVKQGSRLGPERVRGDRITWIDEDFKNCEAIQLVTKKLDKMIQLCSNLGGCNIVSRTKPMLACYPGSGTCYKRHVDNPAQDGRCITCLYYLNKNWNAKKHGGELCLYPKGTNQKVLCVPQFNRIMMFFSDDRNPHEVLPAHKERFAITCWYFDHDERLKALTQWAQS</sequence>
<dbReference type="PROSITE" id="PS51471">
    <property type="entry name" value="FE2OG_OXY"/>
    <property type="match status" value="1"/>
</dbReference>
<dbReference type="PANTHER" id="PTHR12907">
    <property type="entry name" value="EGL NINE HOMOLOG-RELATED"/>
    <property type="match status" value="1"/>
</dbReference>
<proteinExistence type="predicted"/>
<organism evidence="14 15">
    <name type="scientific">Ciona savignyi</name>
    <name type="common">Pacific transparent sea squirt</name>
    <dbReference type="NCBI Taxonomy" id="51511"/>
    <lineage>
        <taxon>Eukaryota</taxon>
        <taxon>Metazoa</taxon>
        <taxon>Chordata</taxon>
        <taxon>Tunicata</taxon>
        <taxon>Ascidiacea</taxon>
        <taxon>Phlebobranchia</taxon>
        <taxon>Cionidae</taxon>
        <taxon>Ciona</taxon>
    </lineage>
</organism>
<dbReference type="EC" id="1.14.11.29" evidence="9"/>
<keyword evidence="5" id="KW-0847">Vitamin C</keyword>
<reference evidence="14" key="2">
    <citation type="submission" date="2025-08" db="UniProtKB">
        <authorList>
            <consortium name="Ensembl"/>
        </authorList>
    </citation>
    <scope>IDENTIFICATION</scope>
</reference>
<dbReference type="GO" id="GO:0008270">
    <property type="term" value="F:zinc ion binding"/>
    <property type="evidence" value="ECO:0007669"/>
    <property type="project" value="UniProtKB-KW"/>
</dbReference>
<dbReference type="PANTHER" id="PTHR12907:SF26">
    <property type="entry name" value="HIF PROLYL HYDROXYLASE, ISOFORM C"/>
    <property type="match status" value="1"/>
</dbReference>
<evidence type="ECO:0000256" key="7">
    <source>
        <dbReference type="ARBA" id="ARBA00023002"/>
    </source>
</evidence>
<dbReference type="Gene3D" id="2.60.120.620">
    <property type="entry name" value="q2cbj1_9rhob like domain"/>
    <property type="match status" value="1"/>
</dbReference>